<organism evidence="1 2">
    <name type="scientific">Panagrolaimus sp. ES5</name>
    <dbReference type="NCBI Taxonomy" id="591445"/>
    <lineage>
        <taxon>Eukaryota</taxon>
        <taxon>Metazoa</taxon>
        <taxon>Ecdysozoa</taxon>
        <taxon>Nematoda</taxon>
        <taxon>Chromadorea</taxon>
        <taxon>Rhabditida</taxon>
        <taxon>Tylenchina</taxon>
        <taxon>Panagrolaimomorpha</taxon>
        <taxon>Panagrolaimoidea</taxon>
        <taxon>Panagrolaimidae</taxon>
        <taxon>Panagrolaimus</taxon>
    </lineage>
</organism>
<proteinExistence type="predicted"/>
<evidence type="ECO:0000313" key="2">
    <source>
        <dbReference type="WBParaSite" id="ES5_v2.g22917.t1"/>
    </source>
</evidence>
<protein>
    <submittedName>
        <fullName evidence="2">Uncharacterized protein</fullName>
    </submittedName>
</protein>
<name>A0AC34FZZ5_9BILA</name>
<dbReference type="Proteomes" id="UP000887579">
    <property type="component" value="Unplaced"/>
</dbReference>
<accession>A0AC34FZZ5</accession>
<evidence type="ECO:0000313" key="1">
    <source>
        <dbReference type="Proteomes" id="UP000887579"/>
    </source>
</evidence>
<reference evidence="2" key="1">
    <citation type="submission" date="2022-11" db="UniProtKB">
        <authorList>
            <consortium name="WormBaseParasite"/>
        </authorList>
    </citation>
    <scope>IDENTIFICATION</scope>
</reference>
<dbReference type="WBParaSite" id="ES5_v2.g22917.t1">
    <property type="protein sequence ID" value="ES5_v2.g22917.t1"/>
    <property type="gene ID" value="ES5_v2.g22917"/>
</dbReference>
<sequence length="117" mass="13424">MLHLRLRCSDGVNAYDQIGVSKKLENQILEYRLYRADKNPIIKILKMTKNGCTIYIEKYQILKSCSVIVGSPKGLLCDCHGINENEKLVHYKPKSSELQKLADAVIPIDFLTPWLFK</sequence>